<keyword evidence="3" id="KW-1185">Reference proteome</keyword>
<sequence length="185" mass="22111">MEVLGHFIFELLKITFLGFVYSTVLYYIFKIIPENKKPQPLKSKKILWLFISSFLLFYMFTPYGNHGLGDSARIPISYTKEINNINWTKYGILKGIRTNDGNEVELTHFKVKNNTLCGNLSSDFYDFENDYFVYEIDSEKIVEFKNEIDYNRYAQKNKLPKSNELKSFEDNYRDYWSGWRFFLLP</sequence>
<dbReference type="EMBL" id="JAMLJN010000005">
    <property type="protein sequence ID" value="MCL9770188.1"/>
    <property type="molecule type" value="Genomic_DNA"/>
</dbReference>
<protein>
    <submittedName>
        <fullName evidence="2">Uncharacterized protein</fullName>
    </submittedName>
</protein>
<proteinExistence type="predicted"/>
<evidence type="ECO:0000313" key="3">
    <source>
        <dbReference type="Proteomes" id="UP001203342"/>
    </source>
</evidence>
<reference evidence="2 3" key="1">
    <citation type="submission" date="2022-05" db="EMBL/GenBank/DDBJ databases">
        <title>Flavobacterium sp., isolated from activated sludge.</title>
        <authorList>
            <person name="Ran Q."/>
        </authorList>
    </citation>
    <scope>NUCLEOTIDE SEQUENCE [LARGE SCALE GENOMIC DNA]</scope>
    <source>
        <strain evidence="2 3">HXWNR69</strain>
    </source>
</reference>
<gene>
    <name evidence="2" type="ORF">NAT47_07145</name>
</gene>
<keyword evidence="1" id="KW-0812">Transmembrane</keyword>
<feature type="transmembrane region" description="Helical" evidence="1">
    <location>
        <begin position="46"/>
        <end position="64"/>
    </location>
</feature>
<evidence type="ECO:0000313" key="2">
    <source>
        <dbReference type="EMBL" id="MCL9770188.1"/>
    </source>
</evidence>
<organism evidence="2 3">
    <name type="scientific">Flavobacterium fragile</name>
    <dbReference type="NCBI Taxonomy" id="2949085"/>
    <lineage>
        <taxon>Bacteria</taxon>
        <taxon>Pseudomonadati</taxon>
        <taxon>Bacteroidota</taxon>
        <taxon>Flavobacteriia</taxon>
        <taxon>Flavobacteriales</taxon>
        <taxon>Flavobacteriaceae</taxon>
        <taxon>Flavobacterium</taxon>
    </lineage>
</organism>
<evidence type="ECO:0000256" key="1">
    <source>
        <dbReference type="SAM" id="Phobius"/>
    </source>
</evidence>
<keyword evidence="1" id="KW-1133">Transmembrane helix</keyword>
<name>A0ABT0TGV1_9FLAO</name>
<keyword evidence="1" id="KW-0472">Membrane</keyword>
<accession>A0ABT0TGV1</accession>
<comment type="caution">
    <text evidence="2">The sequence shown here is derived from an EMBL/GenBank/DDBJ whole genome shotgun (WGS) entry which is preliminary data.</text>
</comment>
<dbReference type="Proteomes" id="UP001203342">
    <property type="component" value="Unassembled WGS sequence"/>
</dbReference>
<feature type="transmembrane region" description="Helical" evidence="1">
    <location>
        <begin position="6"/>
        <end position="26"/>
    </location>
</feature>